<keyword evidence="4 9" id="KW-0863">Zinc-finger</keyword>
<dbReference type="PANTHER" id="PTHR24399:SF23">
    <property type="entry name" value="C2H2-TYPE DOMAIN-CONTAINING PROTEIN"/>
    <property type="match status" value="1"/>
</dbReference>
<evidence type="ECO:0000256" key="6">
    <source>
        <dbReference type="ARBA" id="ARBA00023015"/>
    </source>
</evidence>
<keyword evidence="2" id="KW-0479">Metal-binding</keyword>
<feature type="domain" description="C2H2-type" evidence="11">
    <location>
        <begin position="194"/>
        <end position="222"/>
    </location>
</feature>
<dbReference type="InterPro" id="IPR013087">
    <property type="entry name" value="Znf_C2H2_type"/>
</dbReference>
<feature type="compositionally biased region" description="Basic and acidic residues" evidence="10">
    <location>
        <begin position="313"/>
        <end position="323"/>
    </location>
</feature>
<protein>
    <recommendedName>
        <fullName evidence="11">C2H2-type domain-containing protein</fullName>
    </recommendedName>
</protein>
<keyword evidence="13" id="KW-1185">Reference proteome</keyword>
<dbReference type="PROSITE" id="PS50157">
    <property type="entry name" value="ZINC_FINGER_C2H2_2"/>
    <property type="match status" value="2"/>
</dbReference>
<evidence type="ECO:0000256" key="7">
    <source>
        <dbReference type="ARBA" id="ARBA00023163"/>
    </source>
</evidence>
<name>A0AAQ3RAM3_9PEZI</name>
<dbReference type="GO" id="GO:0001227">
    <property type="term" value="F:DNA-binding transcription repressor activity, RNA polymerase II-specific"/>
    <property type="evidence" value="ECO:0007669"/>
    <property type="project" value="TreeGrafter"/>
</dbReference>
<dbReference type="PROSITE" id="PS00028">
    <property type="entry name" value="ZINC_FINGER_C2H2_1"/>
    <property type="match status" value="2"/>
</dbReference>
<feature type="compositionally biased region" description="Acidic residues" evidence="10">
    <location>
        <begin position="257"/>
        <end position="277"/>
    </location>
</feature>
<feature type="compositionally biased region" description="Polar residues" evidence="10">
    <location>
        <begin position="163"/>
        <end position="174"/>
    </location>
</feature>
<keyword evidence="8" id="KW-0539">Nucleus</keyword>
<gene>
    <name evidence="12" type="ORF">R9X50_00728500</name>
</gene>
<reference evidence="12 13" key="1">
    <citation type="submission" date="2023-11" db="EMBL/GenBank/DDBJ databases">
        <title>An acidophilic fungus is an integral part of prey digestion in a carnivorous sundew plant.</title>
        <authorList>
            <person name="Tsai I.J."/>
        </authorList>
    </citation>
    <scope>NUCLEOTIDE SEQUENCE [LARGE SCALE GENOMIC DNA]</scope>
    <source>
        <strain evidence="12">169a</strain>
    </source>
</reference>
<organism evidence="12 13">
    <name type="scientific">Acrodontium crateriforme</name>
    <dbReference type="NCBI Taxonomy" id="150365"/>
    <lineage>
        <taxon>Eukaryota</taxon>
        <taxon>Fungi</taxon>
        <taxon>Dikarya</taxon>
        <taxon>Ascomycota</taxon>
        <taxon>Pezizomycotina</taxon>
        <taxon>Dothideomycetes</taxon>
        <taxon>Dothideomycetidae</taxon>
        <taxon>Mycosphaerellales</taxon>
        <taxon>Teratosphaeriaceae</taxon>
        <taxon>Acrodontium</taxon>
    </lineage>
</organism>
<dbReference type="Proteomes" id="UP001303373">
    <property type="component" value="Chromosome 13"/>
</dbReference>
<feature type="compositionally biased region" description="Polar residues" evidence="10">
    <location>
        <begin position="95"/>
        <end position="120"/>
    </location>
</feature>
<evidence type="ECO:0000256" key="3">
    <source>
        <dbReference type="ARBA" id="ARBA00022737"/>
    </source>
</evidence>
<evidence type="ECO:0000256" key="10">
    <source>
        <dbReference type="SAM" id="MobiDB-lite"/>
    </source>
</evidence>
<evidence type="ECO:0000256" key="8">
    <source>
        <dbReference type="ARBA" id="ARBA00023242"/>
    </source>
</evidence>
<feature type="compositionally biased region" description="Acidic residues" evidence="10">
    <location>
        <begin position="34"/>
        <end position="43"/>
    </location>
</feature>
<dbReference type="Gene3D" id="3.30.160.60">
    <property type="entry name" value="Classic Zinc Finger"/>
    <property type="match status" value="2"/>
</dbReference>
<evidence type="ECO:0000313" key="12">
    <source>
        <dbReference type="EMBL" id="WPH04394.1"/>
    </source>
</evidence>
<feature type="region of interest" description="Disordered" evidence="10">
    <location>
        <begin position="1"/>
        <end position="191"/>
    </location>
</feature>
<accession>A0AAQ3RAM3</accession>
<feature type="compositionally biased region" description="Polar residues" evidence="10">
    <location>
        <begin position="131"/>
        <end position="142"/>
    </location>
</feature>
<evidence type="ECO:0000256" key="1">
    <source>
        <dbReference type="ARBA" id="ARBA00004123"/>
    </source>
</evidence>
<dbReference type="AlphaFoldDB" id="A0AAQ3RAM3"/>
<proteinExistence type="predicted"/>
<dbReference type="InterPro" id="IPR036236">
    <property type="entry name" value="Znf_C2H2_sf"/>
</dbReference>
<dbReference type="GO" id="GO:0000978">
    <property type="term" value="F:RNA polymerase II cis-regulatory region sequence-specific DNA binding"/>
    <property type="evidence" value="ECO:0007669"/>
    <property type="project" value="TreeGrafter"/>
</dbReference>
<dbReference type="Pfam" id="PF00096">
    <property type="entry name" value="zf-C2H2"/>
    <property type="match status" value="2"/>
</dbReference>
<keyword evidence="6" id="KW-0805">Transcription regulation</keyword>
<keyword evidence="3" id="KW-0677">Repeat</keyword>
<evidence type="ECO:0000256" key="4">
    <source>
        <dbReference type="ARBA" id="ARBA00022771"/>
    </source>
</evidence>
<dbReference type="SMART" id="SM00355">
    <property type="entry name" value="ZnF_C2H2"/>
    <property type="match status" value="2"/>
</dbReference>
<feature type="region of interest" description="Disordered" evidence="10">
    <location>
        <begin position="237"/>
        <end position="369"/>
    </location>
</feature>
<keyword evidence="7" id="KW-0804">Transcription</keyword>
<evidence type="ECO:0000256" key="5">
    <source>
        <dbReference type="ARBA" id="ARBA00022833"/>
    </source>
</evidence>
<feature type="compositionally biased region" description="Low complexity" evidence="10">
    <location>
        <begin position="81"/>
        <end position="94"/>
    </location>
</feature>
<evidence type="ECO:0000256" key="2">
    <source>
        <dbReference type="ARBA" id="ARBA00022723"/>
    </source>
</evidence>
<dbReference type="GO" id="GO:0005654">
    <property type="term" value="C:nucleoplasm"/>
    <property type="evidence" value="ECO:0007669"/>
    <property type="project" value="TreeGrafter"/>
</dbReference>
<dbReference type="EMBL" id="CP138592">
    <property type="protein sequence ID" value="WPH04394.1"/>
    <property type="molecule type" value="Genomic_DNA"/>
</dbReference>
<evidence type="ECO:0000259" key="11">
    <source>
        <dbReference type="PROSITE" id="PS50157"/>
    </source>
</evidence>
<evidence type="ECO:0000313" key="13">
    <source>
        <dbReference type="Proteomes" id="UP001303373"/>
    </source>
</evidence>
<keyword evidence="5" id="KW-0862">Zinc</keyword>
<dbReference type="SUPFAM" id="SSF57667">
    <property type="entry name" value="beta-beta-alpha zinc fingers"/>
    <property type="match status" value="1"/>
</dbReference>
<dbReference type="FunFam" id="3.30.160.60:FF:000100">
    <property type="entry name" value="Zinc finger 45-like"/>
    <property type="match status" value="1"/>
</dbReference>
<sequence length="369" mass="41562">MARSRAFCPRKGMVPLKPRPKFQPETPKRKKDATDDESDESDENPVSKPATKKYRPLPLETPLDSSTGQTTTWNRAIQSISPSSSPSTASPTSALEQENASISDSEGQENQASTIDTSVDTTIETAIETTVENNPATVSPTQMRYPPAHFKPSRPPIAKGRPSRQSLENVNTVTPKGRAPGRKACNEDEDQRRFACKQCDSRFKRSEHLHRHIQSRHTDRKQFQCTTCGKFFSRSDNRNQHQRIHFSKWKPSVKEDGESDENQMVEEETDDNSDEEGGVTVREEDVEMNESIEAKATVLHETSDKSDDDDVKTDESIEAKDTPTYKTPFNKKPFPSNKPRLSPAWQPINHPARSSTKKDNKSDFNPFST</sequence>
<comment type="subcellular location">
    <subcellularLocation>
        <location evidence="1">Nucleus</location>
    </subcellularLocation>
</comment>
<feature type="compositionally biased region" description="Low complexity" evidence="10">
    <location>
        <begin position="121"/>
        <end position="130"/>
    </location>
</feature>
<evidence type="ECO:0000256" key="9">
    <source>
        <dbReference type="PROSITE-ProRule" id="PRU00042"/>
    </source>
</evidence>
<feature type="compositionally biased region" description="Low complexity" evidence="10">
    <location>
        <begin position="326"/>
        <end position="339"/>
    </location>
</feature>
<dbReference type="GO" id="GO:0008270">
    <property type="term" value="F:zinc ion binding"/>
    <property type="evidence" value="ECO:0007669"/>
    <property type="project" value="UniProtKB-KW"/>
</dbReference>
<feature type="compositionally biased region" description="Polar residues" evidence="10">
    <location>
        <begin position="63"/>
        <end position="80"/>
    </location>
</feature>
<feature type="domain" description="C2H2-type" evidence="11">
    <location>
        <begin position="223"/>
        <end position="250"/>
    </location>
</feature>
<dbReference type="PANTHER" id="PTHR24399">
    <property type="entry name" value="ZINC FINGER AND BTB DOMAIN-CONTAINING"/>
    <property type="match status" value="1"/>
</dbReference>